<organism evidence="3 4">
    <name type="scientific">Diabrotica virgifera virgifera</name>
    <name type="common">western corn rootworm</name>
    <dbReference type="NCBI Taxonomy" id="50390"/>
    <lineage>
        <taxon>Eukaryota</taxon>
        <taxon>Metazoa</taxon>
        <taxon>Ecdysozoa</taxon>
        <taxon>Arthropoda</taxon>
        <taxon>Hexapoda</taxon>
        <taxon>Insecta</taxon>
        <taxon>Pterygota</taxon>
        <taxon>Neoptera</taxon>
        <taxon>Endopterygota</taxon>
        <taxon>Coleoptera</taxon>
        <taxon>Polyphaga</taxon>
        <taxon>Cucujiformia</taxon>
        <taxon>Chrysomeloidea</taxon>
        <taxon>Chrysomelidae</taxon>
        <taxon>Galerucinae</taxon>
        <taxon>Diabroticina</taxon>
        <taxon>Diabroticites</taxon>
        <taxon>Diabrotica</taxon>
    </lineage>
</organism>
<feature type="compositionally biased region" description="Basic and acidic residues" evidence="1">
    <location>
        <begin position="241"/>
        <end position="253"/>
    </location>
</feature>
<feature type="region of interest" description="Disordered" evidence="1">
    <location>
        <begin position="199"/>
        <end position="260"/>
    </location>
</feature>
<dbReference type="Pfam" id="PF10545">
    <property type="entry name" value="MADF_DNA_bdg"/>
    <property type="match status" value="1"/>
</dbReference>
<accession>A0ABM5KCT8</accession>
<evidence type="ECO:0000256" key="1">
    <source>
        <dbReference type="SAM" id="MobiDB-lite"/>
    </source>
</evidence>
<protein>
    <recommendedName>
        <fullName evidence="2">MADF domain-containing protein</fullName>
    </recommendedName>
</protein>
<feature type="compositionally biased region" description="Polar residues" evidence="1">
    <location>
        <begin position="206"/>
        <end position="230"/>
    </location>
</feature>
<dbReference type="RefSeq" id="XP_050508008.1">
    <property type="nucleotide sequence ID" value="XM_050652051.1"/>
</dbReference>
<feature type="region of interest" description="Disordered" evidence="1">
    <location>
        <begin position="63"/>
        <end position="124"/>
    </location>
</feature>
<keyword evidence="4" id="KW-1185">Reference proteome</keyword>
<dbReference type="Proteomes" id="UP001652700">
    <property type="component" value="Unplaced"/>
</dbReference>
<feature type="domain" description="MADF" evidence="2">
    <location>
        <begin position="2"/>
        <end position="47"/>
    </location>
</feature>
<name>A0ABM5KCT8_DIAVI</name>
<proteinExistence type="predicted"/>
<dbReference type="GeneID" id="126885477"/>
<dbReference type="EnsemblMetazoa" id="XM_050652051.1">
    <property type="protein sequence ID" value="XP_050508008.1"/>
    <property type="gene ID" value="LOC126885477"/>
</dbReference>
<evidence type="ECO:0000313" key="3">
    <source>
        <dbReference type="EnsemblMetazoa" id="XP_050508008.1"/>
    </source>
</evidence>
<reference evidence="3" key="1">
    <citation type="submission" date="2025-05" db="UniProtKB">
        <authorList>
            <consortium name="EnsemblMetazoa"/>
        </authorList>
    </citation>
    <scope>IDENTIFICATION</scope>
</reference>
<feature type="compositionally biased region" description="Low complexity" evidence="1">
    <location>
        <begin position="63"/>
        <end position="94"/>
    </location>
</feature>
<evidence type="ECO:0000259" key="2">
    <source>
        <dbReference type="Pfam" id="PF10545"/>
    </source>
</evidence>
<sequence>FPANSVKDQWRKLRDSYREALRRQQTKSGQKSVQVRLWIYQKQMEFLKPYMKNRATVGWPEVQQSEEIQSEQTEAQSEQTETQSEQTETQSEQTADITVPNDEGPNEAEEIECVQPQKKRKTAVSRIDPIKRYINNSEQRAKRRDEERSLLLQLSQGERQSQQNDPLYHFFMSMYKITKNLPKIYQRQIRRNLFDDVSKAEEDSESGSTCSIRSDNAYSFSPNTSYSSTPEPCCGSTLRQAHPEYLRQQHPDDGAGTSQM</sequence>
<dbReference type="InterPro" id="IPR006578">
    <property type="entry name" value="MADF-dom"/>
</dbReference>
<evidence type="ECO:0000313" key="4">
    <source>
        <dbReference type="Proteomes" id="UP001652700"/>
    </source>
</evidence>